<proteinExistence type="predicted"/>
<name>A0A1I6EIA8_9PSEU</name>
<protein>
    <submittedName>
        <fullName evidence="3">Predicted membrane protein</fullName>
    </submittedName>
</protein>
<dbReference type="STRING" id="84724.SAMN04488564_104570"/>
<keyword evidence="4" id="KW-1185">Reference proteome</keyword>
<feature type="transmembrane region" description="Helical" evidence="2">
    <location>
        <begin position="271"/>
        <end position="291"/>
    </location>
</feature>
<evidence type="ECO:0000256" key="1">
    <source>
        <dbReference type="SAM" id="MobiDB-lite"/>
    </source>
</evidence>
<keyword evidence="2" id="KW-1133">Transmembrane helix</keyword>
<feature type="transmembrane region" description="Helical" evidence="2">
    <location>
        <begin position="559"/>
        <end position="581"/>
    </location>
</feature>
<feature type="region of interest" description="Disordered" evidence="1">
    <location>
        <begin position="29"/>
        <end position="195"/>
    </location>
</feature>
<feature type="transmembrane region" description="Helical" evidence="2">
    <location>
        <begin position="298"/>
        <end position="315"/>
    </location>
</feature>
<feature type="compositionally biased region" description="Pro residues" evidence="1">
    <location>
        <begin position="162"/>
        <end position="193"/>
    </location>
</feature>
<evidence type="ECO:0000256" key="2">
    <source>
        <dbReference type="SAM" id="Phobius"/>
    </source>
</evidence>
<feature type="transmembrane region" description="Helical" evidence="2">
    <location>
        <begin position="657"/>
        <end position="676"/>
    </location>
</feature>
<dbReference type="Pfam" id="PF10101">
    <property type="entry name" value="DUF2339"/>
    <property type="match status" value="1"/>
</dbReference>
<organism evidence="3 4">
    <name type="scientific">Lentzea waywayandensis</name>
    <dbReference type="NCBI Taxonomy" id="84724"/>
    <lineage>
        <taxon>Bacteria</taxon>
        <taxon>Bacillati</taxon>
        <taxon>Actinomycetota</taxon>
        <taxon>Actinomycetes</taxon>
        <taxon>Pseudonocardiales</taxon>
        <taxon>Pseudonocardiaceae</taxon>
        <taxon>Lentzea</taxon>
    </lineage>
</organism>
<feature type="transmembrane region" description="Helical" evidence="2">
    <location>
        <begin position="394"/>
        <end position="415"/>
    </location>
</feature>
<accession>A0A1I6EIA8</accession>
<feature type="transmembrane region" description="Helical" evidence="2">
    <location>
        <begin position="682"/>
        <end position="700"/>
    </location>
</feature>
<feature type="transmembrane region" description="Helical" evidence="2">
    <location>
        <begin position="495"/>
        <end position="512"/>
    </location>
</feature>
<feature type="transmembrane region" description="Helical" evidence="2">
    <location>
        <begin position="593"/>
        <end position="618"/>
    </location>
</feature>
<feature type="transmembrane region" description="Helical" evidence="2">
    <location>
        <begin position="210"/>
        <end position="230"/>
    </location>
</feature>
<feature type="transmembrane region" description="Helical" evidence="2">
    <location>
        <begin position="624"/>
        <end position="645"/>
    </location>
</feature>
<feature type="transmembrane region" description="Helical" evidence="2">
    <location>
        <begin position="364"/>
        <end position="388"/>
    </location>
</feature>
<keyword evidence="2" id="KW-0472">Membrane</keyword>
<evidence type="ECO:0000313" key="4">
    <source>
        <dbReference type="Proteomes" id="UP000198583"/>
    </source>
</evidence>
<feature type="transmembrane region" description="Helical" evidence="2">
    <location>
        <begin position="242"/>
        <end position="259"/>
    </location>
</feature>
<gene>
    <name evidence="3" type="ORF">SAMN04488564_104570</name>
</gene>
<dbReference type="PANTHER" id="PTHR38434">
    <property type="entry name" value="BLL2549 PROTEIN"/>
    <property type="match status" value="1"/>
</dbReference>
<feature type="transmembrane region" description="Helical" evidence="2">
    <location>
        <begin position="448"/>
        <end position="464"/>
    </location>
</feature>
<dbReference type="OrthoDB" id="5172420at2"/>
<dbReference type="PANTHER" id="PTHR38434:SF1">
    <property type="entry name" value="BLL2549 PROTEIN"/>
    <property type="match status" value="1"/>
</dbReference>
<dbReference type="InterPro" id="IPR019286">
    <property type="entry name" value="DUF2339_TM"/>
</dbReference>
<evidence type="ECO:0000313" key="3">
    <source>
        <dbReference type="EMBL" id="SFR17387.1"/>
    </source>
</evidence>
<feature type="compositionally biased region" description="Low complexity" evidence="1">
    <location>
        <begin position="146"/>
        <end position="161"/>
    </location>
</feature>
<feature type="compositionally biased region" description="Low complexity" evidence="1">
    <location>
        <begin position="95"/>
        <end position="117"/>
    </location>
</feature>
<feature type="compositionally biased region" description="Low complexity" evidence="1">
    <location>
        <begin position="67"/>
        <end position="87"/>
    </location>
</feature>
<feature type="compositionally biased region" description="Pro residues" evidence="1">
    <location>
        <begin position="52"/>
        <end position="66"/>
    </location>
</feature>
<feature type="transmembrane region" description="Helical" evidence="2">
    <location>
        <begin position="321"/>
        <end position="352"/>
    </location>
</feature>
<feature type="transmembrane region" description="Helical" evidence="2">
    <location>
        <begin position="519"/>
        <end position="539"/>
    </location>
</feature>
<dbReference type="AlphaFoldDB" id="A0A1I6EIA8"/>
<dbReference type="RefSeq" id="WP_093595169.1">
    <property type="nucleotide sequence ID" value="NZ_FOYL01000004.1"/>
</dbReference>
<feature type="transmembrane region" description="Helical" evidence="2">
    <location>
        <begin position="422"/>
        <end position="442"/>
    </location>
</feature>
<dbReference type="Proteomes" id="UP000198583">
    <property type="component" value="Unassembled WGS sequence"/>
</dbReference>
<dbReference type="EMBL" id="FOYL01000004">
    <property type="protein sequence ID" value="SFR17387.1"/>
    <property type="molecule type" value="Genomic_DNA"/>
</dbReference>
<sequence length="722" mass="73992">MDGQDRLGDEQRLALELAAIGQRLTTISSEMRERSATTAVLDAPEVARPGEVPQPPATTVPTPPAGVPQQPTGAGQPPAGSPQQPTGVPSPPLGVPQQPTGPGQPPVGAQPAGVPQQGPGPAPQQSPVGAPQQPNPWSQHAAASAQLPGQQVPPGQQIPPGAQFPPPGPQFPPPPGQQWPHPQQPWPQPPLPPRETLFEKLGKDGAGAKLLAWVGGAITVLGFVLLLVLAVQRGWLGPMPRVIGGAVFSGAMVGIGMWLHRNPAGRTGAMALAFTGFAGLYLDVIAATSLYGYLPEGVGLVVGLAVAAAGVVLALKWDSQALAVTVVAACALCSPIITEGFTVLLVGFLLVLKMASTPVQIKRNWPGLAIAGGFPTILASLLTTANAIPRSYEWTVVGVAAATTVVGIAVAFLTIRKRPDDIVAVALIAGSALPALFATTLLKDPANSILAGVVAAVLLAIWMVPDLPRGFTTAAGAAGMLALCQTTLIALDGNVRTAIVLAEAVLLAVLAARLNKKSALVGAVAFGLLGFFMTIGLAVPITWLVQEPRFFSTVEAGDYAAGLVTAVVLAVFAAVLPWAALKMQVLSEPAKHPFPWIVSGLVLLYGAAGAVLCAALLVSPNETGFLFGHSVVTVSWTIAALFLLVRGINNKALRISGLILVGAAVVKLVLFDLSALDGIARVLAFLGAGLVLLTAGARYAKLVTSAKNPESYESKPVAPPSY</sequence>
<reference evidence="4" key="1">
    <citation type="submission" date="2016-10" db="EMBL/GenBank/DDBJ databases">
        <authorList>
            <person name="Varghese N."/>
            <person name="Submissions S."/>
        </authorList>
    </citation>
    <scope>NUCLEOTIDE SEQUENCE [LARGE SCALE GENOMIC DNA]</scope>
    <source>
        <strain evidence="4">DSM 44232</strain>
    </source>
</reference>
<keyword evidence="2" id="KW-0812">Transmembrane</keyword>